<name>A0ABQ4XTL5_9ASTR</name>
<reference evidence="3" key="2">
    <citation type="submission" date="2022-01" db="EMBL/GenBank/DDBJ databases">
        <authorList>
            <person name="Yamashiro T."/>
            <person name="Shiraishi A."/>
            <person name="Satake H."/>
            <person name="Nakayama K."/>
        </authorList>
    </citation>
    <scope>NUCLEOTIDE SEQUENCE</scope>
</reference>
<gene>
    <name evidence="3" type="ORF">Tco_0683310</name>
</gene>
<dbReference type="InterPro" id="IPR013103">
    <property type="entry name" value="RVT_2"/>
</dbReference>
<evidence type="ECO:0000259" key="2">
    <source>
        <dbReference type="Pfam" id="PF07727"/>
    </source>
</evidence>
<dbReference type="Pfam" id="PF07727">
    <property type="entry name" value="RVT_2"/>
    <property type="match status" value="1"/>
</dbReference>
<feature type="domain" description="Reverse transcriptase Ty1/copia-type" evidence="2">
    <location>
        <begin position="40"/>
        <end position="112"/>
    </location>
</feature>
<evidence type="ECO:0000313" key="4">
    <source>
        <dbReference type="Proteomes" id="UP001151760"/>
    </source>
</evidence>
<dbReference type="Proteomes" id="UP001151760">
    <property type="component" value="Unassembled WGS sequence"/>
</dbReference>
<dbReference type="EMBL" id="BQNB010009812">
    <property type="protein sequence ID" value="GJS68745.1"/>
    <property type="molecule type" value="Genomic_DNA"/>
</dbReference>
<organism evidence="3 4">
    <name type="scientific">Tanacetum coccineum</name>
    <dbReference type="NCBI Taxonomy" id="301880"/>
    <lineage>
        <taxon>Eukaryota</taxon>
        <taxon>Viridiplantae</taxon>
        <taxon>Streptophyta</taxon>
        <taxon>Embryophyta</taxon>
        <taxon>Tracheophyta</taxon>
        <taxon>Spermatophyta</taxon>
        <taxon>Magnoliopsida</taxon>
        <taxon>eudicotyledons</taxon>
        <taxon>Gunneridae</taxon>
        <taxon>Pentapetalae</taxon>
        <taxon>asterids</taxon>
        <taxon>campanulids</taxon>
        <taxon>Asterales</taxon>
        <taxon>Asteraceae</taxon>
        <taxon>Asteroideae</taxon>
        <taxon>Anthemideae</taxon>
        <taxon>Anthemidinae</taxon>
        <taxon>Tanacetum</taxon>
    </lineage>
</organism>
<protein>
    <submittedName>
        <fullName evidence="3">Ribonuclease H-like domain-containing protein</fullName>
    </submittedName>
</protein>
<sequence>MVLWPSEQERFTLGVSMGLGKGGNTGPWFCFETSYGRCWVYVDDIIFRSTKKSLCVEFEQMMHKKFQMSSMGELTFFLGLQVRQKDDGIFISQDKYVADTLKKFDFVTVKTTTSRPDIIFAVCACASDYARASLDWKYTTGGCQFLGKRIGADGQSDRPGPRSTLGGVHCSDRVLDLEKEKDAQAVEILKLKNIIKKLERKAKSRSGGTEVFDDTTAAEKDVNVVESVSIDGDAVTAASVIPDIDTAGPSNVSVVGPSISTAGDIFEDEMMTIVDKLMAIRSTSPRTTSVVIHDAEEEPRRATPVPTVQSQYKEQRIARERAAEQEAKDAALIAKFDNVQERMEAMTLLAAQPLQEEERENKIQKLYEREQKWINDFVPMDFEEGGKKAESSKKEAAALVEQMDLLVSLKNALQECYDWRLEADFENEMAYELIRISKIDCLLSSEVGDEVVHKELGDKMERAATTTSSFEAEQDSGSGPSLEQDLKQTKQVYGKALTKLVKKVKHLEDQLKSTTKRRKAKVVISHKEEDLVSEMTFKSYTRRRSTDSLKVSTAGDLFSTARDLFSTAKEFLRSETSQWHIKALKIWSKDLTEKILLHYGV</sequence>
<evidence type="ECO:0000313" key="3">
    <source>
        <dbReference type="EMBL" id="GJS68745.1"/>
    </source>
</evidence>
<keyword evidence="4" id="KW-1185">Reference proteome</keyword>
<accession>A0ABQ4XTL5</accession>
<feature type="region of interest" description="Disordered" evidence="1">
    <location>
        <begin position="464"/>
        <end position="485"/>
    </location>
</feature>
<reference evidence="3" key="1">
    <citation type="journal article" date="2022" name="Int. J. Mol. Sci.">
        <title>Draft Genome of Tanacetum Coccineum: Genomic Comparison of Closely Related Tanacetum-Family Plants.</title>
        <authorList>
            <person name="Yamashiro T."/>
            <person name="Shiraishi A."/>
            <person name="Nakayama K."/>
            <person name="Satake H."/>
        </authorList>
    </citation>
    <scope>NUCLEOTIDE SEQUENCE</scope>
</reference>
<feature type="compositionally biased region" description="Polar residues" evidence="1">
    <location>
        <begin position="464"/>
        <end position="481"/>
    </location>
</feature>
<comment type="caution">
    <text evidence="3">The sequence shown here is derived from an EMBL/GenBank/DDBJ whole genome shotgun (WGS) entry which is preliminary data.</text>
</comment>
<evidence type="ECO:0000256" key="1">
    <source>
        <dbReference type="SAM" id="MobiDB-lite"/>
    </source>
</evidence>
<proteinExistence type="predicted"/>